<dbReference type="OrthoDB" id="958110at2"/>
<dbReference type="AlphaFoldDB" id="A0A368JEF0"/>
<dbReference type="EMBL" id="QOWE01000048">
    <property type="protein sequence ID" value="RCR65456.1"/>
    <property type="molecule type" value="Genomic_DNA"/>
</dbReference>
<comment type="caution">
    <text evidence="1">The sequence shown here is derived from an EMBL/GenBank/DDBJ whole genome shotgun (WGS) entry which is preliminary data.</text>
</comment>
<dbReference type="Proteomes" id="UP000253383">
    <property type="component" value="Unassembled WGS sequence"/>
</dbReference>
<evidence type="ECO:0000313" key="1">
    <source>
        <dbReference type="EMBL" id="RCR65456.1"/>
    </source>
</evidence>
<evidence type="ECO:0000313" key="2">
    <source>
        <dbReference type="Proteomes" id="UP000253383"/>
    </source>
</evidence>
<gene>
    <name evidence="1" type="ORF">DUE52_31875</name>
</gene>
<name>A0A368JEF0_9BACT</name>
<sequence length="141" mass="15943">MKTFLFFFSLLFSTIFSFGQCDKEVKLTTSKTEYLDAAGVVQRTVDEQCTIDIGKTDVLIVPGNADQKMNGTIQSTTCIWSVPYKEGKTVMKALFKEPSGEERHVTLTIEGKAGQLTFLMEIAEMPDRKIRVWVEEFGEKK</sequence>
<dbReference type="RefSeq" id="WP_114410194.1">
    <property type="nucleotide sequence ID" value="NZ_QOWE01000048.1"/>
</dbReference>
<keyword evidence="2" id="KW-1185">Reference proteome</keyword>
<protein>
    <submittedName>
        <fullName evidence="1">Uncharacterized protein</fullName>
    </submittedName>
</protein>
<proteinExistence type="predicted"/>
<accession>A0A368JEF0</accession>
<reference evidence="1 2" key="1">
    <citation type="submission" date="2018-07" db="EMBL/GenBank/DDBJ databases">
        <title>Genome analysis of Larkinella rosea.</title>
        <authorList>
            <person name="Zhou Z."/>
            <person name="Wang G."/>
        </authorList>
    </citation>
    <scope>NUCLEOTIDE SEQUENCE [LARGE SCALE GENOMIC DNA]</scope>
    <source>
        <strain evidence="2">zzj9</strain>
    </source>
</reference>
<organism evidence="1 2">
    <name type="scientific">Larkinella punicea</name>
    <dbReference type="NCBI Taxonomy" id="2315727"/>
    <lineage>
        <taxon>Bacteria</taxon>
        <taxon>Pseudomonadati</taxon>
        <taxon>Bacteroidota</taxon>
        <taxon>Cytophagia</taxon>
        <taxon>Cytophagales</taxon>
        <taxon>Spirosomataceae</taxon>
        <taxon>Larkinella</taxon>
    </lineage>
</organism>